<evidence type="ECO:0008006" key="4">
    <source>
        <dbReference type="Google" id="ProtNLM"/>
    </source>
</evidence>
<dbReference type="AlphaFoldDB" id="A0A150XE00"/>
<accession>A0A150XE00</accession>
<reference evidence="2 3" key="1">
    <citation type="submission" date="2016-01" db="EMBL/GenBank/DDBJ databases">
        <title>Genome sequencing of Roseivirga spongicola UST030701-084.</title>
        <authorList>
            <person name="Selvaratnam C."/>
            <person name="Thevarajoo S."/>
            <person name="Goh K.M."/>
            <person name="Ee R."/>
            <person name="Chan K.-G."/>
            <person name="Chong C.S."/>
        </authorList>
    </citation>
    <scope>NUCLEOTIDE SEQUENCE [LARGE SCALE GENOMIC DNA]</scope>
    <source>
        <strain evidence="2 3">UST030701-084</strain>
    </source>
</reference>
<sequence length="188" mass="22032">MLRVLFISLFFFSLISQSLAQKYDSILDAWKLNAFNQTIQILEEGGESLNEEQQGGIRLYVNCIYSKLTKEDISLVISKDKTLPYLLNVKYASKQNECYETAFNLPYEPEPYSKAWHETFYLSRVVTYYSKINEIRVNNINRSVSCLKARMSESQLKSIENWHFSQMNSTQILIQEDYLESMIRACIK</sequence>
<dbReference type="EMBL" id="LRPC01000002">
    <property type="protein sequence ID" value="KYG76916.1"/>
    <property type="molecule type" value="Genomic_DNA"/>
</dbReference>
<keyword evidence="1" id="KW-0732">Signal</keyword>
<keyword evidence="3" id="KW-1185">Reference proteome</keyword>
<protein>
    <recommendedName>
        <fullName evidence="4">DUF4468 domain-containing protein</fullName>
    </recommendedName>
</protein>
<proteinExistence type="predicted"/>
<comment type="caution">
    <text evidence="2">The sequence shown here is derived from an EMBL/GenBank/DDBJ whole genome shotgun (WGS) entry which is preliminary data.</text>
</comment>
<evidence type="ECO:0000313" key="3">
    <source>
        <dbReference type="Proteomes" id="UP000075606"/>
    </source>
</evidence>
<dbReference type="STRING" id="333140.AWW68_18845"/>
<gene>
    <name evidence="2" type="ORF">AWW68_18845</name>
</gene>
<evidence type="ECO:0000313" key="2">
    <source>
        <dbReference type="EMBL" id="KYG76916.1"/>
    </source>
</evidence>
<feature type="signal peptide" evidence="1">
    <location>
        <begin position="1"/>
        <end position="20"/>
    </location>
</feature>
<dbReference type="Proteomes" id="UP000075606">
    <property type="component" value="Unassembled WGS sequence"/>
</dbReference>
<feature type="chain" id="PRO_5007574586" description="DUF4468 domain-containing protein" evidence="1">
    <location>
        <begin position="21"/>
        <end position="188"/>
    </location>
</feature>
<organism evidence="2 3">
    <name type="scientific">Roseivirga spongicola</name>
    <dbReference type="NCBI Taxonomy" id="333140"/>
    <lineage>
        <taxon>Bacteria</taxon>
        <taxon>Pseudomonadati</taxon>
        <taxon>Bacteroidota</taxon>
        <taxon>Cytophagia</taxon>
        <taxon>Cytophagales</taxon>
        <taxon>Roseivirgaceae</taxon>
        <taxon>Roseivirga</taxon>
    </lineage>
</organism>
<name>A0A150XE00_9BACT</name>
<evidence type="ECO:0000256" key="1">
    <source>
        <dbReference type="SAM" id="SignalP"/>
    </source>
</evidence>